<keyword evidence="7" id="KW-1185">Reference proteome</keyword>
<dbReference type="EMBL" id="JBIPKE010000020">
    <property type="protein sequence ID" value="MFH6985669.1"/>
    <property type="molecule type" value="Genomic_DNA"/>
</dbReference>
<dbReference type="PIRSF" id="PIRSF500136">
    <property type="entry name" value="UDP_ManNAc_DH"/>
    <property type="match status" value="1"/>
</dbReference>
<evidence type="ECO:0000259" key="4">
    <source>
        <dbReference type="Pfam" id="PF00984"/>
    </source>
</evidence>
<dbReference type="Pfam" id="PF03721">
    <property type="entry name" value="UDPG_MGDP_dh_N"/>
    <property type="match status" value="1"/>
</dbReference>
<dbReference type="Proteomes" id="UP001610063">
    <property type="component" value="Unassembled WGS sequence"/>
</dbReference>
<evidence type="ECO:0000313" key="6">
    <source>
        <dbReference type="EMBL" id="MFH6985669.1"/>
    </source>
</evidence>
<dbReference type="InterPro" id="IPR001732">
    <property type="entry name" value="UDP-Glc/GDP-Man_DH_N"/>
</dbReference>
<dbReference type="Gene3D" id="3.40.50.720">
    <property type="entry name" value="NAD(P)-binding Rossmann-like Domain"/>
    <property type="match status" value="2"/>
</dbReference>
<dbReference type="InterPro" id="IPR036291">
    <property type="entry name" value="NAD(P)-bd_dom_sf"/>
</dbReference>
<dbReference type="NCBIfam" id="TIGR03026">
    <property type="entry name" value="NDP-sugDHase"/>
    <property type="match status" value="1"/>
</dbReference>
<dbReference type="SUPFAM" id="SSF48179">
    <property type="entry name" value="6-phosphogluconate dehydrogenase C-terminal domain-like"/>
    <property type="match status" value="1"/>
</dbReference>
<dbReference type="PANTHER" id="PTHR43750:SF3">
    <property type="entry name" value="UDP-GLUCOSE 6-DEHYDROGENASE TUAD"/>
    <property type="match status" value="1"/>
</dbReference>
<feature type="domain" description="UDP-glucose/GDP-mannose dehydrogenase dimerisation" evidence="4">
    <location>
        <begin position="199"/>
        <end position="290"/>
    </location>
</feature>
<accession>A0ABW7NHY5</accession>
<dbReference type="InterPro" id="IPR008927">
    <property type="entry name" value="6-PGluconate_DH-like_C_sf"/>
</dbReference>
<comment type="similarity">
    <text evidence="1 3">Belongs to the UDP-glucose/GDP-mannose dehydrogenase family.</text>
</comment>
<proteinExistence type="inferred from homology"/>
<evidence type="ECO:0000256" key="1">
    <source>
        <dbReference type="ARBA" id="ARBA00006601"/>
    </source>
</evidence>
<dbReference type="PIRSF" id="PIRSF000124">
    <property type="entry name" value="UDPglc_GDPman_dh"/>
    <property type="match status" value="1"/>
</dbReference>
<dbReference type="InterPro" id="IPR017476">
    <property type="entry name" value="UDP-Glc/GDP-Man"/>
</dbReference>
<reference evidence="6 7" key="1">
    <citation type="journal article" date="2013" name="Int. J. Syst. Evol. Microbiol.">
        <title>Marinoscillum luteum sp. nov., isolated from marine sediment.</title>
        <authorList>
            <person name="Cha I.T."/>
            <person name="Park S.J."/>
            <person name="Kim S.J."/>
            <person name="Kim J.G."/>
            <person name="Jung M.Y."/>
            <person name="Shin K.S."/>
            <person name="Kwon K.K."/>
            <person name="Yang S.H."/>
            <person name="Seo Y.S."/>
            <person name="Rhee S.K."/>
        </authorList>
    </citation>
    <scope>NUCLEOTIDE SEQUENCE [LARGE SCALE GENOMIC DNA]</scope>
    <source>
        <strain evidence="6 7">KCTC 23939</strain>
    </source>
</reference>
<dbReference type="RefSeq" id="WP_159581567.1">
    <property type="nucleotide sequence ID" value="NZ_JBIPKE010000020.1"/>
</dbReference>
<comment type="caution">
    <text evidence="6">The sequence shown here is derived from an EMBL/GenBank/DDBJ whole genome shotgun (WGS) entry which is preliminary data.</text>
</comment>
<sequence>MANNSIGLIGPGRLGLCVALLLEQKGYSVTAIEQNQRYLEALQTKSFDSPEPEVNELLRTSKHLRFSSDLKECLTEDHELIFIYVPTPENDQGYDHSILKGVLEAIMNQGERKHPVTLVVGCTTLPGFNQTIEERLKALNYHLVYSPAFIAQGTIVKNLQHPDMLLFGASDMTYALKTEVIMSQIALNHPQAHHMSLISAEITKLATNCFLTAKIAFANAIGDLASQSGADQKAILGAIGSDSRVGHKYLSYGYGFGGPCFPRDNRALNYFAREAGYTLQISEATERANEQHTDFQIAQLLQTTSQQEEIYFDHVTYKPGTDILQESQQLKIALALAKEGRLIKVCGSSKVVQTLKSTYGNVFRYEVKN</sequence>
<dbReference type="Pfam" id="PF00984">
    <property type="entry name" value="UDPG_MGDP_dh"/>
    <property type="match status" value="1"/>
</dbReference>
<evidence type="ECO:0000256" key="2">
    <source>
        <dbReference type="ARBA" id="ARBA00015132"/>
    </source>
</evidence>
<feature type="domain" description="UDP-glucose/GDP-mannose dehydrogenase N-terminal" evidence="5">
    <location>
        <begin position="6"/>
        <end position="173"/>
    </location>
</feature>
<evidence type="ECO:0000313" key="7">
    <source>
        <dbReference type="Proteomes" id="UP001610063"/>
    </source>
</evidence>
<evidence type="ECO:0000256" key="3">
    <source>
        <dbReference type="PIRNR" id="PIRNR000124"/>
    </source>
</evidence>
<dbReference type="PANTHER" id="PTHR43750">
    <property type="entry name" value="UDP-GLUCOSE 6-DEHYDROGENASE TUAD"/>
    <property type="match status" value="1"/>
</dbReference>
<dbReference type="SUPFAM" id="SSF51735">
    <property type="entry name" value="NAD(P)-binding Rossmann-fold domains"/>
    <property type="match status" value="1"/>
</dbReference>
<dbReference type="Gene3D" id="1.20.5.100">
    <property type="entry name" value="Cytochrome c1, transmembrane anchor, C-terminal"/>
    <property type="match status" value="1"/>
</dbReference>
<gene>
    <name evidence="6" type="ORF">ACHKAR_19610</name>
</gene>
<dbReference type="InterPro" id="IPR028359">
    <property type="entry name" value="UDP_ManNAc/GlcNAc_DH"/>
</dbReference>
<evidence type="ECO:0000259" key="5">
    <source>
        <dbReference type="Pfam" id="PF03721"/>
    </source>
</evidence>
<organism evidence="6 7">
    <name type="scientific">Marinoscillum luteum</name>
    <dbReference type="NCBI Taxonomy" id="861051"/>
    <lineage>
        <taxon>Bacteria</taxon>
        <taxon>Pseudomonadati</taxon>
        <taxon>Bacteroidota</taxon>
        <taxon>Cytophagia</taxon>
        <taxon>Cytophagales</taxon>
        <taxon>Reichenbachiellaceae</taxon>
        <taxon>Marinoscillum</taxon>
    </lineage>
</organism>
<dbReference type="InterPro" id="IPR014026">
    <property type="entry name" value="UDP-Glc/GDP-Man_DH_dimer"/>
</dbReference>
<name>A0ABW7NHY5_9BACT</name>
<protein>
    <recommendedName>
        <fullName evidence="2">UDP-glucose 6-dehydrogenase</fullName>
    </recommendedName>
</protein>